<dbReference type="SUPFAM" id="SSF53300">
    <property type="entry name" value="vWA-like"/>
    <property type="match status" value="1"/>
</dbReference>
<evidence type="ECO:0000256" key="1">
    <source>
        <dbReference type="SAM" id="MobiDB-lite"/>
    </source>
</evidence>
<evidence type="ECO:0000313" key="2">
    <source>
        <dbReference type="EMBL" id="AUX21343.1"/>
    </source>
</evidence>
<protein>
    <submittedName>
        <fullName evidence="2">Uncharacterized protein</fullName>
    </submittedName>
</protein>
<evidence type="ECO:0000313" key="3">
    <source>
        <dbReference type="Proteomes" id="UP000295781"/>
    </source>
</evidence>
<dbReference type="AlphaFoldDB" id="A0A4P2PXW4"/>
<accession>A0A4P2PXW4</accession>
<dbReference type="Proteomes" id="UP000295781">
    <property type="component" value="Chromosome"/>
</dbReference>
<gene>
    <name evidence="2" type="ORF">SOCEGT47_018250</name>
</gene>
<feature type="region of interest" description="Disordered" evidence="1">
    <location>
        <begin position="55"/>
        <end position="77"/>
    </location>
</feature>
<organism evidence="2 3">
    <name type="scientific">Sorangium cellulosum</name>
    <name type="common">Polyangium cellulosum</name>
    <dbReference type="NCBI Taxonomy" id="56"/>
    <lineage>
        <taxon>Bacteria</taxon>
        <taxon>Pseudomonadati</taxon>
        <taxon>Myxococcota</taxon>
        <taxon>Polyangia</taxon>
        <taxon>Polyangiales</taxon>
        <taxon>Polyangiaceae</taxon>
        <taxon>Sorangium</taxon>
    </lineage>
</organism>
<dbReference type="EMBL" id="CP012670">
    <property type="protein sequence ID" value="AUX21343.1"/>
    <property type="molecule type" value="Genomic_DNA"/>
</dbReference>
<name>A0A4P2PXW4_SORCE</name>
<proteinExistence type="predicted"/>
<reference evidence="2 3" key="1">
    <citation type="submission" date="2015-09" db="EMBL/GenBank/DDBJ databases">
        <title>Sorangium comparison.</title>
        <authorList>
            <person name="Zaburannyi N."/>
            <person name="Bunk B."/>
            <person name="Overmann J."/>
            <person name="Mueller R."/>
        </authorList>
    </citation>
    <scope>NUCLEOTIDE SEQUENCE [LARGE SCALE GENOMIC DNA]</scope>
    <source>
        <strain evidence="2 3">So ceGT47</strain>
    </source>
</reference>
<dbReference type="InterPro" id="IPR011047">
    <property type="entry name" value="Quinoprotein_ADH-like_sf"/>
</dbReference>
<dbReference type="InterPro" id="IPR036465">
    <property type="entry name" value="vWFA_dom_sf"/>
</dbReference>
<dbReference type="SUPFAM" id="SSF50998">
    <property type="entry name" value="Quinoprotein alcohol dehydrogenase-like"/>
    <property type="match status" value="1"/>
</dbReference>
<dbReference type="Gene3D" id="3.40.50.410">
    <property type="entry name" value="von Willebrand factor, type A domain"/>
    <property type="match status" value="1"/>
</dbReference>
<sequence>MTPEHTMRSLTKVLVMTGSATTIGLLAARARAQAMDVEPPLPNVLLLVDTSGSMERTVSGQEPDCNPLSPPASEDRKSRWAKLVESLTGPIENFSCYAQPRTSTEFIEEFRIGTVNPYDSNYHIPFHRLLSNGCTAGPGATHDQVSFHLYNDRTQGCAWPPSSGLLDIYEDRIRFSLMTFDTLPDASTGWLGGAPNPADGVEGMWSYFPDFQTGGYPAQGNPPDCAPQEVEVGARNPAAPLWEGPLIPFPDYSAPVTDVRATNQRIQQALIAMRPYGATPIAGMLEDARRYLLDDGSEWNGRPLGPRADPYISGGCRKSSIVLISDGEPNLDLRPSCAQAAGPGPEGTGCPYEEPHTIAHALNSHTNPNLRVRTYAVGFGLSTEAGFDCATIAQSDFLPGGRCDAPTGAAKACCTLARIAVEGGTDHGYFPDDANELSAVMSQIFAHIAANSTSRTLPVFATAAATGTTGSTAEGVAYQFSASFNPPPDGSLWTGNLERKRFVCSAPGNGPLETQLEDIDPGKGDDFAANVNSNDLERPRRFFTVIGALDGGDIHSTRSIRPAGVNDGLGSYTGTVTGSGAPATASVLASELAPAWRALDVADNTTLAVRSECAGGLQASTPEICAERIVRWQTGDEMPSDLPSRDGNELGSIYHSTPVVVGPPRDLIPDESYQLFAEAQANRPLVLYTATTDGQLHAFQVAATTDPTDSLKVDRVQNNELWSFLPPHVLPRLLPTFNQQSLLLDGAPVVRNVIFERTAEQAAAAGTGGGATWRTVLVASSGVVNGSFYYALDVTDPRSPRFLWQLSTDDSGAPLFGDRPPTPAIAMVELEDEGEIKKVSVAILAGGSAGLGPGTCARKNTTTPLFAPTGTLDVRDEVRCWGNASDGGPVGPARSLTIVRLDTGEVLQTFRGHLSEAPGGLAPRTQVVDFDSPISGVPVPFPSQVGQVADRVYVGDADGTLWRVNLTGAKPGEWEVDLAWDAYSIPGDTATSGQPIQTVPVVSLDPQGNRVILFSTGDQETFTAGGDINTRVWSLTERPHNGSFRVSENWAIPFTNGKRVTGPISLFNGCAYFATFTPAAPGTYACADGFGSLWGVDYLRGEDGTPAAYPNGCLVPDPDAPPEDGDDLPDHVDEPPGSIIFGVAVTQKPTCVEVESFADPHFGAQTIVKQATAPEYQLVYHTGAAGAEDAQGGEARTTTRTLQPPRTVVRIDSWAGIVE</sequence>